<feature type="transmembrane region" description="Helical" evidence="2">
    <location>
        <begin position="20"/>
        <end position="40"/>
    </location>
</feature>
<name>A0A1Y0IBC0_9GAMM</name>
<dbReference type="EMBL" id="CP021425">
    <property type="protein sequence ID" value="ARU57771.1"/>
    <property type="molecule type" value="Genomic_DNA"/>
</dbReference>
<evidence type="ECO:0000256" key="1">
    <source>
        <dbReference type="SAM" id="MobiDB-lite"/>
    </source>
</evidence>
<evidence type="ECO:0000256" key="2">
    <source>
        <dbReference type="SAM" id="Phobius"/>
    </source>
</evidence>
<dbReference type="Proteomes" id="UP000196027">
    <property type="component" value="Chromosome"/>
</dbReference>
<feature type="compositionally biased region" description="Polar residues" evidence="1">
    <location>
        <begin position="85"/>
        <end position="94"/>
    </location>
</feature>
<keyword evidence="2" id="KW-0472">Membrane</keyword>
<feature type="region of interest" description="Disordered" evidence="1">
    <location>
        <begin position="85"/>
        <end position="109"/>
    </location>
</feature>
<evidence type="ECO:0000313" key="3">
    <source>
        <dbReference type="EMBL" id="ARU57771.1"/>
    </source>
</evidence>
<keyword evidence="2" id="KW-0812">Transmembrane</keyword>
<protein>
    <submittedName>
        <fullName evidence="3">Hydrogenase membrane subunit</fullName>
    </submittedName>
</protein>
<evidence type="ECO:0000313" key="4">
    <source>
        <dbReference type="Proteomes" id="UP000196027"/>
    </source>
</evidence>
<dbReference type="RefSeq" id="WP_198343029.1">
    <property type="nucleotide sequence ID" value="NZ_CP021425.1"/>
</dbReference>
<accession>A0A1Y0IBC0</accession>
<sequence length="109" mass="12818">MKPEHDDKQHFFDKPENVKIVLRVFYVCCAVLFLLDFVVHRHIVQPFENLPGFYPLYGFVGCVLLVVIAKEMRKVLMRDEHYYDQTSISDGNDNQTRDDDVNNPESKEP</sequence>
<gene>
    <name evidence="3" type="ORF">OLMES_3750</name>
</gene>
<keyword evidence="4" id="KW-1185">Reference proteome</keyword>
<feature type="compositionally biased region" description="Basic and acidic residues" evidence="1">
    <location>
        <begin position="95"/>
        <end position="109"/>
    </location>
</feature>
<organism evidence="3 4">
    <name type="scientific">Oleiphilus messinensis</name>
    <dbReference type="NCBI Taxonomy" id="141451"/>
    <lineage>
        <taxon>Bacteria</taxon>
        <taxon>Pseudomonadati</taxon>
        <taxon>Pseudomonadota</taxon>
        <taxon>Gammaproteobacteria</taxon>
        <taxon>Oceanospirillales</taxon>
        <taxon>Oleiphilaceae</taxon>
        <taxon>Oleiphilus</taxon>
    </lineage>
</organism>
<feature type="transmembrane region" description="Helical" evidence="2">
    <location>
        <begin position="52"/>
        <end position="69"/>
    </location>
</feature>
<dbReference type="KEGG" id="ome:OLMES_3750"/>
<keyword evidence="2" id="KW-1133">Transmembrane helix</keyword>
<dbReference type="AlphaFoldDB" id="A0A1Y0IBC0"/>
<proteinExistence type="predicted"/>
<reference evidence="3 4" key="1">
    <citation type="submission" date="2017-05" db="EMBL/GenBank/DDBJ databases">
        <title>Genomic insights into alkan degradation activity of Oleiphilus messinensis.</title>
        <authorList>
            <person name="Kozyavkin S.A."/>
            <person name="Slesarev A.I."/>
            <person name="Golyshin P.N."/>
            <person name="Korzhenkov A."/>
            <person name="Golyshina O.N."/>
            <person name="Toshchakov S.V."/>
        </authorList>
    </citation>
    <scope>NUCLEOTIDE SEQUENCE [LARGE SCALE GENOMIC DNA]</scope>
    <source>
        <strain evidence="3 4">ME102</strain>
    </source>
</reference>